<proteinExistence type="predicted"/>
<dbReference type="PANTHER" id="PTHR30055:SF234">
    <property type="entry name" value="HTH-TYPE TRANSCRIPTIONAL REGULATOR BETI"/>
    <property type="match status" value="1"/>
</dbReference>
<dbReference type="Gene3D" id="1.10.357.10">
    <property type="entry name" value="Tetracycline Repressor, domain 2"/>
    <property type="match status" value="1"/>
</dbReference>
<evidence type="ECO:0000313" key="8">
    <source>
        <dbReference type="Proteomes" id="UP000252187"/>
    </source>
</evidence>
<feature type="DNA-binding region" description="H-T-H motif" evidence="4">
    <location>
        <begin position="45"/>
        <end position="64"/>
    </location>
</feature>
<keyword evidence="1" id="KW-0805">Transcription regulation</keyword>
<evidence type="ECO:0000313" key="7">
    <source>
        <dbReference type="EMBL" id="RBA33787.1"/>
    </source>
</evidence>
<reference evidence="7 8" key="1">
    <citation type="submission" date="2018-06" db="EMBL/GenBank/DDBJ databases">
        <title>Whole genome sequencing of four bacterial strains from South Shetland trench revealing bio-synthetic gene clusters.</title>
        <authorList>
            <person name="Abdel-Mageed W.M."/>
            <person name="Lehri B."/>
            <person name="Jarmusch S.A."/>
            <person name="Miranda K."/>
            <person name="Goodfellow M."/>
            <person name="Jaspars M."/>
            <person name="Karlyshev A.V."/>
        </authorList>
    </citation>
    <scope>NUCLEOTIDE SEQUENCE [LARGE SCALE GENOMIC DNA]</scope>
    <source>
        <strain evidence="7 8">SST1</strain>
    </source>
</reference>
<sequence>MGGRDVKSGQELGGVPSRVRDPERAEKIVSAAAELFAERGYHTVSLADIGQASGIVGSGIYRHFESKHAVLLAIVENPMIDLLERSDRIVDEHTDSVTTLRQLIKTQIDFCLDSRNVVLLYRQESHFLQDEHARRIRRLQRRYVENWIATQLELRPELDDATARTLVHSCIGAIQSVLTFDSGLSRTDLELTLVSMAERLLAADHTPRAHRNGS</sequence>
<dbReference type="InterPro" id="IPR036271">
    <property type="entry name" value="Tet_transcr_reg_TetR-rel_C_sf"/>
</dbReference>
<dbReference type="GO" id="GO:0000976">
    <property type="term" value="F:transcription cis-regulatory region binding"/>
    <property type="evidence" value="ECO:0007669"/>
    <property type="project" value="TreeGrafter"/>
</dbReference>
<dbReference type="InterPro" id="IPR001647">
    <property type="entry name" value="HTH_TetR"/>
</dbReference>
<comment type="caution">
    <text evidence="7">The sequence shown here is derived from an EMBL/GenBank/DDBJ whole genome shotgun (WGS) entry which is preliminary data.</text>
</comment>
<protein>
    <submittedName>
        <fullName evidence="7">TetR/AcrR family transcriptional regulator</fullName>
    </submittedName>
</protein>
<dbReference type="SUPFAM" id="SSF46689">
    <property type="entry name" value="Homeodomain-like"/>
    <property type="match status" value="1"/>
</dbReference>
<dbReference type="InterPro" id="IPR050109">
    <property type="entry name" value="HTH-type_TetR-like_transc_reg"/>
</dbReference>
<evidence type="ECO:0000256" key="3">
    <source>
        <dbReference type="ARBA" id="ARBA00023163"/>
    </source>
</evidence>
<dbReference type="EMBL" id="QNTT01000030">
    <property type="protein sequence ID" value="RBA33787.1"/>
    <property type="molecule type" value="Genomic_DNA"/>
</dbReference>
<feature type="region of interest" description="Disordered" evidence="5">
    <location>
        <begin position="1"/>
        <end position="20"/>
    </location>
</feature>
<dbReference type="PANTHER" id="PTHR30055">
    <property type="entry name" value="HTH-TYPE TRANSCRIPTIONAL REGULATOR RUTR"/>
    <property type="match status" value="1"/>
</dbReference>
<organism evidence="7 8">
    <name type="scientific">Dietzia maris</name>
    <dbReference type="NCBI Taxonomy" id="37915"/>
    <lineage>
        <taxon>Bacteria</taxon>
        <taxon>Bacillati</taxon>
        <taxon>Actinomycetota</taxon>
        <taxon>Actinomycetes</taxon>
        <taxon>Mycobacteriales</taxon>
        <taxon>Dietziaceae</taxon>
        <taxon>Dietzia</taxon>
    </lineage>
</organism>
<dbReference type="InterPro" id="IPR009057">
    <property type="entry name" value="Homeodomain-like_sf"/>
</dbReference>
<evidence type="ECO:0000256" key="1">
    <source>
        <dbReference type="ARBA" id="ARBA00023015"/>
    </source>
</evidence>
<dbReference type="PROSITE" id="PS50977">
    <property type="entry name" value="HTH_TETR_2"/>
    <property type="match status" value="1"/>
</dbReference>
<dbReference type="PRINTS" id="PR00455">
    <property type="entry name" value="HTHTETR"/>
</dbReference>
<evidence type="ECO:0000256" key="2">
    <source>
        <dbReference type="ARBA" id="ARBA00023125"/>
    </source>
</evidence>
<dbReference type="Pfam" id="PF00440">
    <property type="entry name" value="TetR_N"/>
    <property type="match status" value="1"/>
</dbReference>
<dbReference type="SUPFAM" id="SSF48498">
    <property type="entry name" value="Tetracyclin repressor-like, C-terminal domain"/>
    <property type="match status" value="1"/>
</dbReference>
<evidence type="ECO:0000256" key="4">
    <source>
        <dbReference type="PROSITE-ProRule" id="PRU00335"/>
    </source>
</evidence>
<dbReference type="Proteomes" id="UP000252187">
    <property type="component" value="Unassembled WGS sequence"/>
</dbReference>
<feature type="domain" description="HTH tetR-type" evidence="6">
    <location>
        <begin position="22"/>
        <end position="82"/>
    </location>
</feature>
<dbReference type="Gene3D" id="1.10.10.60">
    <property type="entry name" value="Homeodomain-like"/>
    <property type="match status" value="1"/>
</dbReference>
<dbReference type="Pfam" id="PF17932">
    <property type="entry name" value="TetR_C_24"/>
    <property type="match status" value="1"/>
</dbReference>
<dbReference type="AlphaFoldDB" id="A0A365P8Y4"/>
<gene>
    <name evidence="7" type="ORF">DQ226_11550</name>
</gene>
<dbReference type="GO" id="GO:0003700">
    <property type="term" value="F:DNA-binding transcription factor activity"/>
    <property type="evidence" value="ECO:0007669"/>
    <property type="project" value="TreeGrafter"/>
</dbReference>
<keyword evidence="2 4" id="KW-0238">DNA-binding</keyword>
<dbReference type="InterPro" id="IPR041490">
    <property type="entry name" value="KstR2_TetR_C"/>
</dbReference>
<accession>A0A365P8Y4</accession>
<keyword evidence="3" id="KW-0804">Transcription</keyword>
<evidence type="ECO:0000256" key="5">
    <source>
        <dbReference type="SAM" id="MobiDB-lite"/>
    </source>
</evidence>
<name>A0A365P8Y4_9ACTN</name>
<evidence type="ECO:0000259" key="6">
    <source>
        <dbReference type="PROSITE" id="PS50977"/>
    </source>
</evidence>